<protein>
    <recommendedName>
        <fullName evidence="8">FAD/NAD(P)-binding domain-containing protein</fullName>
    </recommendedName>
</protein>
<evidence type="ECO:0000313" key="7">
    <source>
        <dbReference type="Proteomes" id="UP001521785"/>
    </source>
</evidence>
<evidence type="ECO:0000256" key="3">
    <source>
        <dbReference type="ARBA" id="ARBA00022827"/>
    </source>
</evidence>
<reference evidence="6 7" key="1">
    <citation type="submission" date="2024-02" db="EMBL/GenBank/DDBJ databases">
        <title>De novo assembly and annotation of 12 fungi associated with fruit tree decline syndrome in Ontario, Canada.</title>
        <authorList>
            <person name="Sulman M."/>
            <person name="Ellouze W."/>
            <person name="Ilyukhin E."/>
        </authorList>
    </citation>
    <scope>NUCLEOTIDE SEQUENCE [LARGE SCALE GENOMIC DNA]</scope>
    <source>
        <strain evidence="6 7">M42-189</strain>
    </source>
</reference>
<keyword evidence="5" id="KW-0503">Monooxygenase</keyword>
<dbReference type="PANTHER" id="PTHR43872:SF1">
    <property type="entry name" value="MONOOXYGENASE, PUTATIVE (AFU_ORTHOLOGUE AFUA_8G02570)-RELATED"/>
    <property type="match status" value="1"/>
</dbReference>
<dbReference type="InterPro" id="IPR051820">
    <property type="entry name" value="FAD-binding_MO"/>
</dbReference>
<comment type="caution">
    <text evidence="6">The sequence shown here is derived from an EMBL/GenBank/DDBJ whole genome shotgun (WGS) entry which is preliminary data.</text>
</comment>
<dbReference type="InterPro" id="IPR020946">
    <property type="entry name" value="Flavin_mOase-like"/>
</dbReference>
<dbReference type="Pfam" id="PF00743">
    <property type="entry name" value="FMO-like"/>
    <property type="match status" value="1"/>
</dbReference>
<proteinExistence type="predicted"/>
<dbReference type="PANTHER" id="PTHR43872">
    <property type="entry name" value="MONOOXYGENASE, PUTATIVE (AFU_ORTHOLOGUE AFUA_8G02570)-RELATED"/>
    <property type="match status" value="1"/>
</dbReference>
<organism evidence="6 7">
    <name type="scientific">Paraconiothyrium brasiliense</name>
    <dbReference type="NCBI Taxonomy" id="300254"/>
    <lineage>
        <taxon>Eukaryota</taxon>
        <taxon>Fungi</taxon>
        <taxon>Dikarya</taxon>
        <taxon>Ascomycota</taxon>
        <taxon>Pezizomycotina</taxon>
        <taxon>Dothideomycetes</taxon>
        <taxon>Pleosporomycetidae</taxon>
        <taxon>Pleosporales</taxon>
        <taxon>Massarineae</taxon>
        <taxon>Didymosphaeriaceae</taxon>
        <taxon>Paraconiothyrium</taxon>
    </lineage>
</organism>
<dbReference type="Proteomes" id="UP001521785">
    <property type="component" value="Unassembled WGS sequence"/>
</dbReference>
<accession>A0ABR3S6R2</accession>
<evidence type="ECO:0008006" key="8">
    <source>
        <dbReference type="Google" id="ProtNLM"/>
    </source>
</evidence>
<name>A0ABR3S6R2_9PLEO</name>
<evidence type="ECO:0000256" key="2">
    <source>
        <dbReference type="ARBA" id="ARBA00022630"/>
    </source>
</evidence>
<gene>
    <name evidence="6" type="ORF">SLS60_000602</name>
</gene>
<dbReference type="InterPro" id="IPR036188">
    <property type="entry name" value="FAD/NAD-bd_sf"/>
</dbReference>
<evidence type="ECO:0000313" key="6">
    <source>
        <dbReference type="EMBL" id="KAL1612376.1"/>
    </source>
</evidence>
<keyword evidence="3" id="KW-0274">FAD</keyword>
<keyword evidence="4" id="KW-0560">Oxidoreductase</keyword>
<keyword evidence="7" id="KW-1185">Reference proteome</keyword>
<evidence type="ECO:0000256" key="5">
    <source>
        <dbReference type="ARBA" id="ARBA00023033"/>
    </source>
</evidence>
<dbReference type="SUPFAM" id="SSF51905">
    <property type="entry name" value="FAD/NAD(P)-binding domain"/>
    <property type="match status" value="2"/>
</dbReference>
<evidence type="ECO:0000256" key="4">
    <source>
        <dbReference type="ARBA" id="ARBA00023002"/>
    </source>
</evidence>
<sequence>MNGDLLIDQLGNGHANEHTESYTHDFDIVIVGAGVSAITAAYQVQHCLPHVTYTILEGRHELGGTWSLFKASFEFEVNIQQYPGIRSDSDLHTYGFSFNPWDKPNPIATGESITKYMRSTTRKFGIDKNISFKHKVTAADWRSDEQRWRLEVDNEGRRKVYWAKFVIMGTGYYDYEKPLKADIPGLECFQGIRVHPQFWPEDLDYKGKKMVIIGSGATAVTILPAVVENGVGSVTQLQRSPGYIFNMPQQKPGDPLPYYQRVLPRWMVLKWLRFQFVLGPYILYLLCRTFPNFMRWFIRSQAKKALPKGFPMDPSLQPNYNPWDQRLCFVPDNDFFSAFHTGRARIVTDTIKAVTEDGIELNSGEKLEADIIVTATGLNLQVCGGIPITLDGKPVHLPDCYAWRATMVSGVPNLALIIGYINASWTLGADSSSRLIVRLYKYLEDNKYSNATPHISEEEKKDPVQMLNLKSTYVKAGNSKVPHAGKTGPWKPRENYFFDSWSANRARLEDGLEFGKVAT</sequence>
<dbReference type="EMBL" id="JAKJXO020000001">
    <property type="protein sequence ID" value="KAL1612376.1"/>
    <property type="molecule type" value="Genomic_DNA"/>
</dbReference>
<keyword evidence="2" id="KW-0285">Flavoprotein</keyword>
<comment type="cofactor">
    <cofactor evidence="1">
        <name>FAD</name>
        <dbReference type="ChEBI" id="CHEBI:57692"/>
    </cofactor>
</comment>
<dbReference type="Gene3D" id="3.50.50.60">
    <property type="entry name" value="FAD/NAD(P)-binding domain"/>
    <property type="match status" value="3"/>
</dbReference>
<evidence type="ECO:0000256" key="1">
    <source>
        <dbReference type="ARBA" id="ARBA00001974"/>
    </source>
</evidence>